<feature type="domain" description="Protein kinase" evidence="8">
    <location>
        <begin position="84"/>
        <end position="379"/>
    </location>
</feature>
<evidence type="ECO:0000256" key="7">
    <source>
        <dbReference type="SAM" id="MobiDB-lite"/>
    </source>
</evidence>
<dbReference type="Gene3D" id="1.10.510.10">
    <property type="entry name" value="Transferase(Phosphotransferase) domain 1"/>
    <property type="match status" value="1"/>
</dbReference>
<feature type="region of interest" description="Disordered" evidence="7">
    <location>
        <begin position="477"/>
        <end position="526"/>
    </location>
</feature>
<dbReference type="SMART" id="SM00220">
    <property type="entry name" value="S_TKc"/>
    <property type="match status" value="1"/>
</dbReference>
<dbReference type="STRING" id="1381753.V2XV46"/>
<keyword evidence="3" id="KW-0808">Transferase</keyword>
<dbReference type="OrthoDB" id="192887at2759"/>
<comment type="caution">
    <text evidence="9">The sequence shown here is derived from an EMBL/GenBank/DDBJ whole genome shotgun (WGS) entry which is preliminary data.</text>
</comment>
<evidence type="ECO:0000256" key="4">
    <source>
        <dbReference type="ARBA" id="ARBA00022741"/>
    </source>
</evidence>
<dbReference type="Proteomes" id="UP000017559">
    <property type="component" value="Unassembled WGS sequence"/>
</dbReference>
<feature type="compositionally biased region" description="Basic and acidic residues" evidence="7">
    <location>
        <begin position="7"/>
        <end position="19"/>
    </location>
</feature>
<evidence type="ECO:0000256" key="5">
    <source>
        <dbReference type="ARBA" id="ARBA00022777"/>
    </source>
</evidence>
<evidence type="ECO:0000313" key="10">
    <source>
        <dbReference type="Proteomes" id="UP000017559"/>
    </source>
</evidence>
<feature type="region of interest" description="Disordered" evidence="7">
    <location>
        <begin position="1"/>
        <end position="64"/>
    </location>
</feature>
<evidence type="ECO:0000256" key="3">
    <source>
        <dbReference type="ARBA" id="ARBA00022679"/>
    </source>
</evidence>
<feature type="compositionally biased region" description="Low complexity" evidence="7">
    <location>
        <begin position="437"/>
        <end position="456"/>
    </location>
</feature>
<dbReference type="AlphaFoldDB" id="V2XV46"/>
<evidence type="ECO:0000256" key="2">
    <source>
        <dbReference type="ARBA" id="ARBA00022527"/>
    </source>
</evidence>
<dbReference type="KEGG" id="mrr:Moror_6948"/>
<dbReference type="InterPro" id="IPR000719">
    <property type="entry name" value="Prot_kinase_dom"/>
</dbReference>
<keyword evidence="4" id="KW-0547">Nucleotide-binding</keyword>
<keyword evidence="2" id="KW-0723">Serine/threonine-protein kinase</keyword>
<keyword evidence="10" id="KW-1185">Reference proteome</keyword>
<evidence type="ECO:0000259" key="8">
    <source>
        <dbReference type="PROSITE" id="PS50011"/>
    </source>
</evidence>
<proteinExistence type="predicted"/>
<dbReference type="EC" id="2.7.11.24" evidence="1"/>
<dbReference type="Gene3D" id="3.30.200.20">
    <property type="entry name" value="Phosphorylase Kinase, domain 1"/>
    <property type="match status" value="1"/>
</dbReference>
<reference evidence="9 10" key="1">
    <citation type="journal article" date="2014" name="BMC Genomics">
        <title>Genome and secretome analysis of the hemibiotrophic fungal pathogen, Moniliophthora roreri, which causes frosty pod rot disease of cacao: mechanisms of the biotrophic and necrotrophic phases.</title>
        <authorList>
            <person name="Meinhardt L.W."/>
            <person name="Costa G.G.L."/>
            <person name="Thomazella D.P.T."/>
            <person name="Teixeira P.J.P.L."/>
            <person name="Carazzolle M.F."/>
            <person name="Schuster S.C."/>
            <person name="Carlson J.E."/>
            <person name="Guiltinan M.J."/>
            <person name="Mieczkowski P."/>
            <person name="Farmer A."/>
            <person name="Ramaraj T."/>
            <person name="Crozier J."/>
            <person name="Davis R.E."/>
            <person name="Shao J."/>
            <person name="Melnick R.L."/>
            <person name="Pereira G.A.G."/>
            <person name="Bailey B.A."/>
        </authorList>
    </citation>
    <scope>NUCLEOTIDE SEQUENCE [LARGE SCALE GENOMIC DNA]</scope>
    <source>
        <strain evidence="9 10">MCA 2997</strain>
    </source>
</reference>
<evidence type="ECO:0000256" key="6">
    <source>
        <dbReference type="ARBA" id="ARBA00022840"/>
    </source>
</evidence>
<dbReference type="PANTHER" id="PTHR24055">
    <property type="entry name" value="MITOGEN-ACTIVATED PROTEIN KINASE"/>
    <property type="match status" value="1"/>
</dbReference>
<accession>V2XV46</accession>
<feature type="compositionally biased region" description="Low complexity" evidence="7">
    <location>
        <begin position="29"/>
        <end position="38"/>
    </location>
</feature>
<sequence length="696" mass="77573">MSSKPLETTKTESPEDRKQPLRSKAPGETSTSTTSPSPGSWNVDRGRSRTRRSSNPFSEENMRRRGYHSLQSSFGKVFHVEKRWKLVREMGSGAYGVVISAADEISKETVAIKLVTRVFEKVQLAKRALREITLLRHFASHENITGLIDVDAISPNFDEIYIFMETGSSCVLLADLHQIIKSGQHLTNEHVQYFLYQILRGMKYVHSASVIHRDLKPGNLLVNADCELKICDFGLSRGFDAKPDEHATHLTEYVATRWYRAPEIMLAFRGYNTAIDVWSIGCIFAELLTGKPLFKGKDYVDQLNKILNVLGTPDDAVIKKIGSEKAQAYVRSLPIKKSIPLKKIIPHGDNQALDLLAKMLSFDPDARITVPEALEHPWLASYHDVADEPECPHKFERWRQIEELETIEQFREALWNEIQDYRQEVRGVNDLSGMPIRRVSGSRGESGEAESATRAASRGRRASVIHQEPEVIVEDPFRESESTTLTEEPTDIDTTKNAVSLDTKQDESLAPPTTAEDRHRSVPVTPTDPVVTYARRSSILQPRQGSFSTPFPSISGHFASYSEGGTGGGPGTVAFPTRGENYIVPARSRTGSTVGGELPPRRLLRTLSTVSIYESAEGLAGGLADLAPIGKYIVERQTTGADAPPSEMPRDFGIDEESESDGDGDRSQSEKTSHLEDQKQAQIPKRERKEGRFMID</sequence>
<dbReference type="InterPro" id="IPR011009">
    <property type="entry name" value="Kinase-like_dom_sf"/>
</dbReference>
<dbReference type="FunFam" id="1.10.510.10:FF:000013">
    <property type="entry name" value="Mitogen-activated protein kinase"/>
    <property type="match status" value="1"/>
</dbReference>
<dbReference type="GO" id="GO:0004707">
    <property type="term" value="F:MAP kinase activity"/>
    <property type="evidence" value="ECO:0007669"/>
    <property type="project" value="UniProtKB-EC"/>
</dbReference>
<dbReference type="InterPro" id="IPR003527">
    <property type="entry name" value="MAP_kinase_CS"/>
</dbReference>
<dbReference type="CDD" id="cd07834">
    <property type="entry name" value="STKc_MAPK"/>
    <property type="match status" value="1"/>
</dbReference>
<organism evidence="9 10">
    <name type="scientific">Moniliophthora roreri (strain MCA 2997)</name>
    <name type="common">Cocoa frosty pod rot fungus</name>
    <name type="synonym">Crinipellis roreri</name>
    <dbReference type="NCBI Taxonomy" id="1381753"/>
    <lineage>
        <taxon>Eukaryota</taxon>
        <taxon>Fungi</taxon>
        <taxon>Dikarya</taxon>
        <taxon>Basidiomycota</taxon>
        <taxon>Agaricomycotina</taxon>
        <taxon>Agaricomycetes</taxon>
        <taxon>Agaricomycetidae</taxon>
        <taxon>Agaricales</taxon>
        <taxon>Marasmiineae</taxon>
        <taxon>Marasmiaceae</taxon>
        <taxon>Moniliophthora</taxon>
    </lineage>
</organism>
<evidence type="ECO:0000256" key="1">
    <source>
        <dbReference type="ARBA" id="ARBA00012411"/>
    </source>
</evidence>
<dbReference type="EMBL" id="AWSO01000047">
    <property type="protein sequence ID" value="ESK96440.1"/>
    <property type="molecule type" value="Genomic_DNA"/>
</dbReference>
<evidence type="ECO:0000313" key="9">
    <source>
        <dbReference type="EMBL" id="ESK96440.1"/>
    </source>
</evidence>
<dbReference type="SUPFAM" id="SSF56112">
    <property type="entry name" value="Protein kinase-like (PK-like)"/>
    <property type="match status" value="1"/>
</dbReference>
<dbReference type="PROSITE" id="PS00108">
    <property type="entry name" value="PROTEIN_KINASE_ST"/>
    <property type="match status" value="1"/>
</dbReference>
<dbReference type="InterPro" id="IPR050117">
    <property type="entry name" value="MAPK"/>
</dbReference>
<gene>
    <name evidence="9" type="ORF">Moror_6948</name>
</gene>
<dbReference type="PROSITE" id="PS01351">
    <property type="entry name" value="MAPK"/>
    <property type="match status" value="1"/>
</dbReference>
<dbReference type="Pfam" id="PF00069">
    <property type="entry name" value="Pkinase"/>
    <property type="match status" value="1"/>
</dbReference>
<dbReference type="InterPro" id="IPR008271">
    <property type="entry name" value="Ser/Thr_kinase_AS"/>
</dbReference>
<dbReference type="PROSITE" id="PS50011">
    <property type="entry name" value="PROTEIN_KINASE_DOM"/>
    <property type="match status" value="1"/>
</dbReference>
<keyword evidence="5 9" id="KW-0418">Kinase</keyword>
<feature type="compositionally biased region" description="Basic and acidic residues" evidence="7">
    <location>
        <begin position="663"/>
        <end position="696"/>
    </location>
</feature>
<name>V2XV46_MONRO</name>
<feature type="region of interest" description="Disordered" evidence="7">
    <location>
        <begin position="637"/>
        <end position="696"/>
    </location>
</feature>
<dbReference type="GO" id="GO:0005524">
    <property type="term" value="F:ATP binding"/>
    <property type="evidence" value="ECO:0007669"/>
    <property type="project" value="UniProtKB-KW"/>
</dbReference>
<feature type="region of interest" description="Disordered" evidence="7">
    <location>
        <begin position="436"/>
        <end position="462"/>
    </location>
</feature>
<protein>
    <recommendedName>
        <fullName evidence="1">mitogen-activated protein kinase</fullName>
        <ecNumber evidence="1">2.7.11.24</ecNumber>
    </recommendedName>
</protein>
<keyword evidence="6" id="KW-0067">ATP-binding</keyword>
<dbReference type="HOGENOM" id="CLU_000288_89_1_1"/>